<dbReference type="InterPro" id="IPR011429">
    <property type="entry name" value="Cyt_c_Planctomycete-type"/>
</dbReference>
<dbReference type="Pfam" id="PF07635">
    <property type="entry name" value="PSCyt1"/>
    <property type="match status" value="1"/>
</dbReference>
<dbReference type="Proteomes" id="UP001156691">
    <property type="component" value="Unassembled WGS sequence"/>
</dbReference>
<gene>
    <name evidence="2" type="ORF">GCM10010862_00060</name>
</gene>
<sequence length="159" mass="16836">MTCALPSATAVPRMSRRGWRHIGPCPAVLTFFIAIAGSAPLAQEAPPGWPAIAALFVERCVMCHSGEHAAVELHLDSYEGATTGSKNGPVLIPGDAASSELMRRVLGESQPRMPFLGYPLEADEIALLEYWIEAGLPEGETVSATKTLPAPALAEESNK</sequence>
<evidence type="ECO:0000313" key="3">
    <source>
        <dbReference type="Proteomes" id="UP001156691"/>
    </source>
</evidence>
<dbReference type="SUPFAM" id="SSF46626">
    <property type="entry name" value="Cytochrome c"/>
    <property type="match status" value="1"/>
</dbReference>
<proteinExistence type="predicted"/>
<dbReference type="EMBL" id="BSNS01000001">
    <property type="protein sequence ID" value="GLQ52748.1"/>
    <property type="molecule type" value="Genomic_DNA"/>
</dbReference>
<name>A0ABQ5VZ69_9HYPH</name>
<accession>A0ABQ5VZ69</accession>
<dbReference type="RefSeq" id="WP_284338222.1">
    <property type="nucleotide sequence ID" value="NZ_BSNS01000001.1"/>
</dbReference>
<keyword evidence="3" id="KW-1185">Reference proteome</keyword>
<protein>
    <recommendedName>
        <fullName evidence="1">Cytochrome C Planctomycete-type domain-containing protein</fullName>
    </recommendedName>
</protein>
<feature type="domain" description="Cytochrome C Planctomycete-type" evidence="1">
    <location>
        <begin position="60"/>
        <end position="114"/>
    </location>
</feature>
<dbReference type="InterPro" id="IPR036909">
    <property type="entry name" value="Cyt_c-like_dom_sf"/>
</dbReference>
<organism evidence="2 3">
    <name type="scientific">Devosia nitrariae</name>
    <dbReference type="NCBI Taxonomy" id="2071872"/>
    <lineage>
        <taxon>Bacteria</taxon>
        <taxon>Pseudomonadati</taxon>
        <taxon>Pseudomonadota</taxon>
        <taxon>Alphaproteobacteria</taxon>
        <taxon>Hyphomicrobiales</taxon>
        <taxon>Devosiaceae</taxon>
        <taxon>Devosia</taxon>
    </lineage>
</organism>
<reference evidence="3" key="1">
    <citation type="journal article" date="2019" name="Int. J. Syst. Evol. Microbiol.">
        <title>The Global Catalogue of Microorganisms (GCM) 10K type strain sequencing project: providing services to taxonomists for standard genome sequencing and annotation.</title>
        <authorList>
            <consortium name="The Broad Institute Genomics Platform"/>
            <consortium name="The Broad Institute Genome Sequencing Center for Infectious Disease"/>
            <person name="Wu L."/>
            <person name="Ma J."/>
        </authorList>
    </citation>
    <scope>NUCLEOTIDE SEQUENCE [LARGE SCALE GENOMIC DNA]</scope>
    <source>
        <strain evidence="3">NBRC 112416</strain>
    </source>
</reference>
<comment type="caution">
    <text evidence="2">The sequence shown here is derived from an EMBL/GenBank/DDBJ whole genome shotgun (WGS) entry which is preliminary data.</text>
</comment>
<evidence type="ECO:0000313" key="2">
    <source>
        <dbReference type="EMBL" id="GLQ52748.1"/>
    </source>
</evidence>
<evidence type="ECO:0000259" key="1">
    <source>
        <dbReference type="Pfam" id="PF07635"/>
    </source>
</evidence>